<keyword evidence="1 4" id="KW-0378">Hydrolase</keyword>
<dbReference type="InterPro" id="IPR029058">
    <property type="entry name" value="AB_hydrolase_fold"/>
</dbReference>
<dbReference type="SUPFAM" id="SSF53474">
    <property type="entry name" value="alpha/beta-Hydrolases"/>
    <property type="match status" value="1"/>
</dbReference>
<dbReference type="InterPro" id="IPR000383">
    <property type="entry name" value="Xaa-Pro-like_dom"/>
</dbReference>
<evidence type="ECO:0000259" key="3">
    <source>
        <dbReference type="SMART" id="SM00939"/>
    </source>
</evidence>
<feature type="domain" description="Xaa-Pro dipeptidyl-peptidase C-terminal" evidence="3">
    <location>
        <begin position="295"/>
        <end position="535"/>
    </location>
</feature>
<dbReference type="Gene3D" id="2.60.120.260">
    <property type="entry name" value="Galactose-binding domain-like"/>
    <property type="match status" value="1"/>
</dbReference>
<dbReference type="InterPro" id="IPR005674">
    <property type="entry name" value="CocE/Ser_esterase"/>
</dbReference>
<dbReference type="RefSeq" id="WP_323449482.1">
    <property type="nucleotide sequence ID" value="NZ_BSBI01000011.1"/>
</dbReference>
<dbReference type="Gene3D" id="3.40.50.1820">
    <property type="entry name" value="alpha/beta hydrolase"/>
    <property type="match status" value="1"/>
</dbReference>
<protein>
    <submittedName>
        <fullName evidence="4">CocE/NonD family hydrolase</fullName>
    </submittedName>
</protein>
<dbReference type="EMBL" id="BSBI01000011">
    <property type="protein sequence ID" value="GLF97473.1"/>
    <property type="molecule type" value="Genomic_DNA"/>
</dbReference>
<accession>A0ABQ5P4E5</accession>
<dbReference type="Pfam" id="PF02129">
    <property type="entry name" value="Peptidase_S15"/>
    <property type="match status" value="1"/>
</dbReference>
<dbReference type="GO" id="GO:0016787">
    <property type="term" value="F:hydrolase activity"/>
    <property type="evidence" value="ECO:0007669"/>
    <property type="project" value="UniProtKB-KW"/>
</dbReference>
<evidence type="ECO:0000313" key="4">
    <source>
        <dbReference type="EMBL" id="GLF97473.1"/>
    </source>
</evidence>
<evidence type="ECO:0000256" key="1">
    <source>
        <dbReference type="ARBA" id="ARBA00022801"/>
    </source>
</evidence>
<sequence>MRHRLRFPYETSHQDVRIPVHGSRGATTLFARVWRPLTDEPVPVLLEYSPERLTDTTVARDAQRHPWYAGHGYASVRVDARGHGNSGGTPDPAGLPTSPAVLADAVDVVDWLATRPWSTGRIGMFGIGWGGACALGTAGLDPEPLAAVVAVCCGADPYADLYPGGAATADATALTAADQLSAGCRPPDPVHTGDDWRERWLERLAAVEPAAHHWLAHQLRDDFWAAAGAGPQALAAARAAVLAAGGWYDPHRETVLRLLATLPADRVRGLIGPWSHQYPDHGRPGPAIGFLQETRSWWDHHLKGIDNDVMAGPALRLWSESPGPDPAGRWTGLPARPAPAVTPVGYELHGGPDGPGLVVASPQCTGLEAGPYLPDGSATTGDQRADDARSACFEFPVTGEEPLEILGSPRVTLRLRLAVPHGLAVARLCDIAPDGTSTPVTLGVLDLSARHGTERAHAWPPGTTEDVSFALTATGHTFRPGHRIRLAVSSAYWPWFWPPPGAAGFLLAPGGSLLELPVRESPDGPDGPDRPGRVRPPEAEPEAAAGPLIGTAGTLDGPSRPARLLTRDPEAGWWRLETVPVPGGTQVLPDGLEVTDEALHTRTVQERDPHSAGITAVRHTRLHRPALGWDTSVETRSHVCADADDFTLRDEVVCRHGTEIVFHRTWEKRIPRLAG</sequence>
<dbReference type="SMART" id="SM00939">
    <property type="entry name" value="PepX_C"/>
    <property type="match status" value="1"/>
</dbReference>
<feature type="region of interest" description="Disordered" evidence="2">
    <location>
        <begin position="516"/>
        <end position="560"/>
    </location>
</feature>
<reference evidence="4 5" key="1">
    <citation type="submission" date="2022-10" db="EMBL/GenBank/DDBJ databases">
        <title>Draft genome sequence of Streptomyces sp. YSPA8.</title>
        <authorList>
            <person name="Moriuchi R."/>
            <person name="Dohra H."/>
            <person name="Yamamura H."/>
            <person name="Kodani S."/>
        </authorList>
    </citation>
    <scope>NUCLEOTIDE SEQUENCE [LARGE SCALE GENOMIC DNA]</scope>
    <source>
        <strain evidence="4 5">YSPA8</strain>
    </source>
</reference>
<proteinExistence type="predicted"/>
<keyword evidence="5" id="KW-1185">Reference proteome</keyword>
<dbReference type="InterPro" id="IPR013736">
    <property type="entry name" value="Xaa-Pro_dipept_C"/>
</dbReference>
<organism evidence="4 5">
    <name type="scientific">Streptomyces yaizuensis</name>
    <dbReference type="NCBI Taxonomy" id="2989713"/>
    <lineage>
        <taxon>Bacteria</taxon>
        <taxon>Bacillati</taxon>
        <taxon>Actinomycetota</taxon>
        <taxon>Actinomycetes</taxon>
        <taxon>Kitasatosporales</taxon>
        <taxon>Streptomycetaceae</taxon>
        <taxon>Streptomyces</taxon>
    </lineage>
</organism>
<comment type="caution">
    <text evidence="4">The sequence shown here is derived from an EMBL/GenBank/DDBJ whole genome shotgun (WGS) entry which is preliminary data.</text>
</comment>
<dbReference type="Gene3D" id="1.10.3020.10">
    <property type="entry name" value="alpha-amino acid ester hydrolase ( Helical cap domain)"/>
    <property type="match status" value="1"/>
</dbReference>
<dbReference type="SUPFAM" id="SSF49785">
    <property type="entry name" value="Galactose-binding domain-like"/>
    <property type="match status" value="1"/>
</dbReference>
<dbReference type="NCBIfam" id="TIGR00976">
    <property type="entry name" value="CocE_NonD"/>
    <property type="match status" value="1"/>
</dbReference>
<name>A0ABQ5P4E5_9ACTN</name>
<feature type="compositionally biased region" description="Basic and acidic residues" evidence="2">
    <location>
        <begin position="517"/>
        <end position="538"/>
    </location>
</feature>
<dbReference type="InterPro" id="IPR008979">
    <property type="entry name" value="Galactose-bd-like_sf"/>
</dbReference>
<evidence type="ECO:0000313" key="5">
    <source>
        <dbReference type="Proteomes" id="UP001291653"/>
    </source>
</evidence>
<gene>
    <name evidence="4" type="ORF">SYYSPA8_24270</name>
</gene>
<evidence type="ECO:0000256" key="2">
    <source>
        <dbReference type="SAM" id="MobiDB-lite"/>
    </source>
</evidence>
<dbReference type="Proteomes" id="UP001291653">
    <property type="component" value="Unassembled WGS sequence"/>
</dbReference>
<dbReference type="Pfam" id="PF08530">
    <property type="entry name" value="PepX_C"/>
    <property type="match status" value="1"/>
</dbReference>